<dbReference type="InterPro" id="IPR002328">
    <property type="entry name" value="ADH_Zn_CS"/>
</dbReference>
<accession>A0A383S4J2</accession>
<dbReference type="PANTHER" id="PTHR43401:SF2">
    <property type="entry name" value="L-THREONINE 3-DEHYDROGENASE"/>
    <property type="match status" value="1"/>
</dbReference>
<dbReference type="Proteomes" id="UP000263928">
    <property type="component" value="Unassembled WGS sequence"/>
</dbReference>
<keyword evidence="2 5" id="KW-0479">Metal-binding</keyword>
<dbReference type="Pfam" id="PF08240">
    <property type="entry name" value="ADH_N"/>
    <property type="match status" value="1"/>
</dbReference>
<dbReference type="SUPFAM" id="SSF51735">
    <property type="entry name" value="NAD(P)-binding Rossmann-fold domains"/>
    <property type="match status" value="1"/>
</dbReference>
<evidence type="ECO:0000256" key="5">
    <source>
        <dbReference type="RuleBase" id="RU361277"/>
    </source>
</evidence>
<evidence type="ECO:0000256" key="3">
    <source>
        <dbReference type="ARBA" id="ARBA00022833"/>
    </source>
</evidence>
<organism evidence="8 9">
    <name type="scientific">Propionibacterium australiense</name>
    <dbReference type="NCBI Taxonomy" id="119981"/>
    <lineage>
        <taxon>Bacteria</taxon>
        <taxon>Bacillati</taxon>
        <taxon>Actinomycetota</taxon>
        <taxon>Actinomycetes</taxon>
        <taxon>Propionibacteriales</taxon>
        <taxon>Propionibacteriaceae</taxon>
        <taxon>Propionibacterium</taxon>
    </lineage>
</organism>
<dbReference type="InterPro" id="IPR050129">
    <property type="entry name" value="Zn_alcohol_dh"/>
</dbReference>
<keyword evidence="3 5" id="KW-0862">Zinc</keyword>
<dbReference type="InterPro" id="IPR011032">
    <property type="entry name" value="GroES-like_sf"/>
</dbReference>
<dbReference type="InterPro" id="IPR020843">
    <property type="entry name" value="ER"/>
</dbReference>
<evidence type="ECO:0000313" key="9">
    <source>
        <dbReference type="Proteomes" id="UP000263928"/>
    </source>
</evidence>
<evidence type="ECO:0000259" key="6">
    <source>
        <dbReference type="SMART" id="SM00829"/>
    </source>
</evidence>
<keyword evidence="9" id="KW-1185">Reference proteome</keyword>
<gene>
    <name evidence="7" type="ORF">D7U36_04090</name>
    <name evidence="8" type="ORF">PROPAUS_0849</name>
</gene>
<dbReference type="OrthoDB" id="9797931at2"/>
<dbReference type="SUPFAM" id="SSF50129">
    <property type="entry name" value="GroES-like"/>
    <property type="match status" value="1"/>
</dbReference>
<feature type="domain" description="Enoyl reductase (ER)" evidence="6">
    <location>
        <begin position="8"/>
        <end position="334"/>
    </location>
</feature>
<dbReference type="Pfam" id="PF00107">
    <property type="entry name" value="ADH_zinc_N"/>
    <property type="match status" value="1"/>
</dbReference>
<comment type="cofactor">
    <cofactor evidence="1 5">
        <name>Zn(2+)</name>
        <dbReference type="ChEBI" id="CHEBI:29105"/>
    </cofactor>
</comment>
<dbReference type="RefSeq" id="WP_119161315.1">
    <property type="nucleotide sequence ID" value="NZ_LR134442.1"/>
</dbReference>
<evidence type="ECO:0000256" key="2">
    <source>
        <dbReference type="ARBA" id="ARBA00022723"/>
    </source>
</evidence>
<dbReference type="Gene3D" id="3.40.50.720">
    <property type="entry name" value="NAD(P)-binding Rossmann-like Domain"/>
    <property type="match status" value="1"/>
</dbReference>
<dbReference type="Gene3D" id="3.90.180.10">
    <property type="entry name" value="Medium-chain alcohol dehydrogenases, catalytic domain"/>
    <property type="match status" value="1"/>
</dbReference>
<dbReference type="GO" id="GO:0016491">
    <property type="term" value="F:oxidoreductase activity"/>
    <property type="evidence" value="ECO:0007669"/>
    <property type="project" value="UniProtKB-KW"/>
</dbReference>
<proteinExistence type="inferred from homology"/>
<name>A0A383S4J2_9ACTN</name>
<dbReference type="GO" id="GO:0008270">
    <property type="term" value="F:zinc ion binding"/>
    <property type="evidence" value="ECO:0007669"/>
    <property type="project" value="InterPro"/>
</dbReference>
<sequence>MRAVEYQGNRTFTVVDRAAVDPGPHDVRIAVSYVGLCGTDLHVYLGDADARVGVPAVIGHEMSGYVERTGAEVIGLEPGRLVTVMPTRYCGQCAACVRGHSNVCYAMDFIGMDSPGALQELWTVPEHLVVPVQSSVGARRAALLEPLTVAVHDVRRARLAAGERALVVGGGPIGLLIAMVAARAGAEVLLSEPSKQRRAAADLLGIATIDASTPDAATRIEDFTQGAGADVAFEASGSAAGVGSAVAAMAAHGRLVQVAIHAQAREIDLHRFFWREIEMYGARLYTREDMDRAAELLAAGQIPVESLITDVVAMAETQNAFARLAQGGAMKLLVDINAEG</sequence>
<evidence type="ECO:0000313" key="10">
    <source>
        <dbReference type="Proteomes" id="UP000279336"/>
    </source>
</evidence>
<comment type="similarity">
    <text evidence="5">Belongs to the zinc-containing alcohol dehydrogenase family.</text>
</comment>
<dbReference type="Proteomes" id="UP000279336">
    <property type="component" value="Unassembled WGS sequence"/>
</dbReference>
<dbReference type="AlphaFoldDB" id="A0A383S4J2"/>
<dbReference type="PANTHER" id="PTHR43401">
    <property type="entry name" value="L-THREONINE 3-DEHYDROGENASE"/>
    <property type="match status" value="1"/>
</dbReference>
<evidence type="ECO:0000256" key="1">
    <source>
        <dbReference type="ARBA" id="ARBA00001947"/>
    </source>
</evidence>
<evidence type="ECO:0000313" key="7">
    <source>
        <dbReference type="EMBL" id="RLP11307.1"/>
    </source>
</evidence>
<keyword evidence="4" id="KW-0560">Oxidoreductase</keyword>
<evidence type="ECO:0000256" key="4">
    <source>
        <dbReference type="ARBA" id="ARBA00023002"/>
    </source>
</evidence>
<evidence type="ECO:0000313" key="8">
    <source>
        <dbReference type="EMBL" id="SYZ32938.1"/>
    </source>
</evidence>
<dbReference type="EMBL" id="UNQJ01000004">
    <property type="protein sequence ID" value="SYZ32938.1"/>
    <property type="molecule type" value="Genomic_DNA"/>
</dbReference>
<reference evidence="8" key="1">
    <citation type="submission" date="2018-08" db="EMBL/GenBank/DDBJ databases">
        <authorList>
            <person name="Ferrada E.E."/>
            <person name="Latorre B.A."/>
        </authorList>
    </citation>
    <scope>NUCLEOTIDE SEQUENCE [LARGE SCALE GENOMIC DNA]</scope>
    <source>
        <strain evidence="8">Propionibacterium_australiense1</strain>
    </source>
</reference>
<dbReference type="InterPro" id="IPR013149">
    <property type="entry name" value="ADH-like_C"/>
</dbReference>
<reference evidence="7 10" key="3">
    <citation type="submission" date="2018-10" db="EMBL/GenBank/DDBJ databases">
        <title>Propionibacterium australiense Genome Sequencing and Assembly.</title>
        <authorList>
            <person name="Bernier A.-M."/>
            <person name="Bernard K."/>
        </authorList>
    </citation>
    <scope>NUCLEOTIDE SEQUENCE [LARGE SCALE GENOMIC DNA]</scope>
    <source>
        <strain evidence="7 10">NML98A078</strain>
    </source>
</reference>
<reference evidence="9" key="2">
    <citation type="submission" date="2018-08" db="EMBL/GenBank/DDBJ databases">
        <authorList>
            <person name="Hornung B."/>
        </authorList>
    </citation>
    <scope>NUCLEOTIDE SEQUENCE [LARGE SCALE GENOMIC DNA]</scope>
</reference>
<dbReference type="InterPro" id="IPR036291">
    <property type="entry name" value="NAD(P)-bd_dom_sf"/>
</dbReference>
<dbReference type="PROSITE" id="PS00059">
    <property type="entry name" value="ADH_ZINC"/>
    <property type="match status" value="1"/>
</dbReference>
<protein>
    <submittedName>
        <fullName evidence="8">Alcohol dehydrogenase GroES-like domain</fullName>
    </submittedName>
    <submittedName>
        <fullName evidence="7">Zn-dependent alcohol dehydrogenase</fullName>
    </submittedName>
</protein>
<dbReference type="InterPro" id="IPR013154">
    <property type="entry name" value="ADH-like_N"/>
</dbReference>
<dbReference type="EMBL" id="RCIW01000005">
    <property type="protein sequence ID" value="RLP11307.1"/>
    <property type="molecule type" value="Genomic_DNA"/>
</dbReference>
<dbReference type="SMART" id="SM00829">
    <property type="entry name" value="PKS_ER"/>
    <property type="match status" value="1"/>
</dbReference>